<evidence type="ECO:0000256" key="2">
    <source>
        <dbReference type="ARBA" id="ARBA00022840"/>
    </source>
</evidence>
<evidence type="ECO:0000313" key="3">
    <source>
        <dbReference type="EMBL" id="CAD9664288.1"/>
    </source>
</evidence>
<protein>
    <recommendedName>
        <fullName evidence="4">PurM-like C-terminal domain-containing protein</fullName>
    </recommendedName>
</protein>
<dbReference type="Gene3D" id="3.90.650.10">
    <property type="entry name" value="PurM-like C-terminal domain"/>
    <property type="match status" value="1"/>
</dbReference>
<dbReference type="GO" id="GO:0016260">
    <property type="term" value="P:selenocysteine biosynthetic process"/>
    <property type="evidence" value="ECO:0007669"/>
    <property type="project" value="TreeGrafter"/>
</dbReference>
<keyword evidence="1" id="KW-0547">Nucleotide-binding</keyword>
<accession>A0A7S2R953</accession>
<evidence type="ECO:0000256" key="1">
    <source>
        <dbReference type="ARBA" id="ARBA00022741"/>
    </source>
</evidence>
<sequence length="116" mass="12121">MRGVVARVALSSVPLLEGAQSCVQAGIFSSLQPSNLRLTRAVHPDSIQEHSASPAFSLLFDPQTSGGLLFSVPSDHADALLSDIHGLGADYAAASVIGEVVERQDETDGVCLHLVQ</sequence>
<dbReference type="SUPFAM" id="SSF56042">
    <property type="entry name" value="PurM C-terminal domain-like"/>
    <property type="match status" value="1"/>
</dbReference>
<dbReference type="EMBL" id="HBHJ01003207">
    <property type="protein sequence ID" value="CAD9664288.1"/>
    <property type="molecule type" value="Transcribed_RNA"/>
</dbReference>
<gene>
    <name evidence="3" type="ORF">RMAR1173_LOCUS2047</name>
</gene>
<reference evidence="3" key="1">
    <citation type="submission" date="2021-01" db="EMBL/GenBank/DDBJ databases">
        <authorList>
            <person name="Corre E."/>
            <person name="Pelletier E."/>
            <person name="Niang G."/>
            <person name="Scheremetjew M."/>
            <person name="Finn R."/>
            <person name="Kale V."/>
            <person name="Holt S."/>
            <person name="Cochrane G."/>
            <person name="Meng A."/>
            <person name="Brown T."/>
            <person name="Cohen L."/>
        </authorList>
    </citation>
    <scope>NUCLEOTIDE SEQUENCE</scope>
    <source>
        <strain evidence="3">CCMP1243</strain>
    </source>
</reference>
<dbReference type="InterPro" id="IPR004536">
    <property type="entry name" value="SPS/SelD"/>
</dbReference>
<organism evidence="3">
    <name type="scientific">Rhizochromulina marina</name>
    <dbReference type="NCBI Taxonomy" id="1034831"/>
    <lineage>
        <taxon>Eukaryota</taxon>
        <taxon>Sar</taxon>
        <taxon>Stramenopiles</taxon>
        <taxon>Ochrophyta</taxon>
        <taxon>Dictyochophyceae</taxon>
        <taxon>Rhizochromulinales</taxon>
        <taxon>Rhizochromulina</taxon>
    </lineage>
</organism>
<dbReference type="InterPro" id="IPR036676">
    <property type="entry name" value="PurM-like_C_sf"/>
</dbReference>
<keyword evidence="2" id="KW-0067">ATP-binding</keyword>
<name>A0A7S2R953_9STRA</name>
<dbReference type="PANTHER" id="PTHR10256">
    <property type="entry name" value="SELENIDE, WATER DIKINASE"/>
    <property type="match status" value="1"/>
</dbReference>
<proteinExistence type="predicted"/>
<dbReference type="PANTHER" id="PTHR10256:SF0">
    <property type="entry name" value="INACTIVE SELENIDE, WATER DIKINASE-LIKE PROTEIN-RELATED"/>
    <property type="match status" value="1"/>
</dbReference>
<dbReference type="GO" id="GO:0005737">
    <property type="term" value="C:cytoplasm"/>
    <property type="evidence" value="ECO:0007669"/>
    <property type="project" value="TreeGrafter"/>
</dbReference>
<dbReference type="GO" id="GO:0004756">
    <property type="term" value="F:selenide, water dikinase activity"/>
    <property type="evidence" value="ECO:0007669"/>
    <property type="project" value="TreeGrafter"/>
</dbReference>
<evidence type="ECO:0008006" key="4">
    <source>
        <dbReference type="Google" id="ProtNLM"/>
    </source>
</evidence>
<dbReference type="GO" id="GO:0005524">
    <property type="term" value="F:ATP binding"/>
    <property type="evidence" value="ECO:0007669"/>
    <property type="project" value="UniProtKB-KW"/>
</dbReference>
<dbReference type="AlphaFoldDB" id="A0A7S2R953"/>